<reference evidence="2 3" key="1">
    <citation type="submission" date="2016-10" db="EMBL/GenBank/DDBJ databases">
        <authorList>
            <person name="de Groot N.N."/>
        </authorList>
    </citation>
    <scope>NUCLEOTIDE SEQUENCE [LARGE SCALE GENOMIC DNA]</scope>
    <source>
        <strain evidence="2 3">CGMCC 1.12097</strain>
    </source>
</reference>
<dbReference type="Gene3D" id="3.20.20.150">
    <property type="entry name" value="Divalent-metal-dependent TIM barrel enzymes"/>
    <property type="match status" value="1"/>
</dbReference>
<dbReference type="Proteomes" id="UP000198588">
    <property type="component" value="Unassembled WGS sequence"/>
</dbReference>
<protein>
    <submittedName>
        <fullName evidence="2">Sugar phosphate isomerase/epimerase</fullName>
    </submittedName>
</protein>
<feature type="domain" description="Xylose isomerase-like TIM barrel" evidence="1">
    <location>
        <begin position="19"/>
        <end position="306"/>
    </location>
</feature>
<proteinExistence type="predicted"/>
<dbReference type="PANTHER" id="PTHR12110">
    <property type="entry name" value="HYDROXYPYRUVATE ISOMERASE"/>
    <property type="match status" value="1"/>
</dbReference>
<dbReference type="InterPro" id="IPR036237">
    <property type="entry name" value="Xyl_isomerase-like_sf"/>
</dbReference>
<name>A0A1G5Z6W3_9HYPH</name>
<dbReference type="PANTHER" id="PTHR12110:SF21">
    <property type="entry name" value="XYLOSE ISOMERASE-LIKE TIM BARREL DOMAIN-CONTAINING PROTEIN"/>
    <property type="match status" value="1"/>
</dbReference>
<dbReference type="InterPro" id="IPR013022">
    <property type="entry name" value="Xyl_isomerase-like_TIM-brl"/>
</dbReference>
<dbReference type="SUPFAM" id="SSF51658">
    <property type="entry name" value="Xylose isomerase-like"/>
    <property type="match status" value="1"/>
</dbReference>
<sequence>MKIGMITDSLGNLAFDEMLRASAELGLETLEFACGNWSSAPHIDLQAMLASPATRKEFVAKIRDHGLTIAALNCSGNPLHPGPQGKIHHNVTEDTIRLASLMEIDRVVMMSGLPGGPGDANPNWIITDWPPECLEIQRYQWEERIIPYWRDLVAFSNNLGIHKLCLELHGHQAVYNVQTLFKLRDAVGETVGANYDPSHPLWMGADPIAAIRKLGSAIYYVHAKDTRIEPIPAAIDGTLDARPPNLYAERAWNYITLGYGHGETWWRQFCTALKQVGYDDVLSIEHEDMMLSPMEGMRKSVALLRNVAINLS</sequence>
<dbReference type="GO" id="GO:0016853">
    <property type="term" value="F:isomerase activity"/>
    <property type="evidence" value="ECO:0007669"/>
    <property type="project" value="UniProtKB-KW"/>
</dbReference>
<dbReference type="RefSeq" id="WP_091581902.1">
    <property type="nucleotide sequence ID" value="NZ_FMXM01000014.1"/>
</dbReference>
<dbReference type="STRING" id="1165689.SAMN02927914_04331"/>
<dbReference type="EMBL" id="FMXM01000014">
    <property type="protein sequence ID" value="SDA90322.1"/>
    <property type="molecule type" value="Genomic_DNA"/>
</dbReference>
<evidence type="ECO:0000313" key="3">
    <source>
        <dbReference type="Proteomes" id="UP000198588"/>
    </source>
</evidence>
<organism evidence="2 3">
    <name type="scientific">Mesorhizobium qingshengii</name>
    <dbReference type="NCBI Taxonomy" id="1165689"/>
    <lineage>
        <taxon>Bacteria</taxon>
        <taxon>Pseudomonadati</taxon>
        <taxon>Pseudomonadota</taxon>
        <taxon>Alphaproteobacteria</taxon>
        <taxon>Hyphomicrobiales</taxon>
        <taxon>Phyllobacteriaceae</taxon>
        <taxon>Mesorhizobium</taxon>
    </lineage>
</organism>
<dbReference type="InterPro" id="IPR050312">
    <property type="entry name" value="IolE/XylAMocC-like"/>
</dbReference>
<evidence type="ECO:0000259" key="1">
    <source>
        <dbReference type="Pfam" id="PF01261"/>
    </source>
</evidence>
<dbReference type="AlphaFoldDB" id="A0A1G5Z6W3"/>
<dbReference type="OrthoDB" id="9779184at2"/>
<accession>A0A1G5Z6W3</accession>
<dbReference type="Pfam" id="PF01261">
    <property type="entry name" value="AP_endonuc_2"/>
    <property type="match status" value="1"/>
</dbReference>
<gene>
    <name evidence="2" type="ORF">SAMN02927914_04331</name>
</gene>
<evidence type="ECO:0000313" key="2">
    <source>
        <dbReference type="EMBL" id="SDA90322.1"/>
    </source>
</evidence>
<keyword evidence="2" id="KW-0413">Isomerase</keyword>